<dbReference type="EMBL" id="JBDPZD010000001">
    <property type="protein sequence ID" value="MEO3690327.1"/>
    <property type="molecule type" value="Genomic_DNA"/>
</dbReference>
<proteinExistence type="predicted"/>
<protein>
    <submittedName>
        <fullName evidence="2">PEP-CTERM sorting domain-containing protein</fullName>
    </submittedName>
</protein>
<reference evidence="2 3" key="1">
    <citation type="submission" date="2024-05" db="EMBL/GenBank/DDBJ databases">
        <title>Roseateles sp. DJS-2-20 16S ribosomal RNA gene Genome sequencing and assembly.</title>
        <authorList>
            <person name="Woo H."/>
        </authorList>
    </citation>
    <scope>NUCLEOTIDE SEQUENCE [LARGE SCALE GENOMIC DNA]</scope>
    <source>
        <strain evidence="2 3">DJS-2-20</strain>
    </source>
</reference>
<gene>
    <name evidence="2" type="ORF">ABDJ85_02545</name>
</gene>
<evidence type="ECO:0000259" key="1">
    <source>
        <dbReference type="Pfam" id="PF07589"/>
    </source>
</evidence>
<sequence>MTDLPGSLLIETPSVNRPNDLGQSAPRAYAPGITWSSDVPSAFGFHRLYGFQDNGAWFNKPMIGLGQASGTMTLSFAAPVAGVGGFFNYAQSLGAPIGDAPTIAIYDAAHHLLDSTVLNFDTGRADLSGYFFGFDVGNALISSFEMSGAYIGMSDLRVLAADTTPAQVPEPATLVLAGGALMVMRGMSRRQRRLPNA</sequence>
<comment type="caution">
    <text evidence="2">The sequence shown here is derived from an EMBL/GenBank/DDBJ whole genome shotgun (WGS) entry which is preliminary data.</text>
</comment>
<keyword evidence="3" id="KW-1185">Reference proteome</keyword>
<name>A0ABV0FWM8_9BURK</name>
<organism evidence="2 3">
    <name type="scientific">Roseateles paludis</name>
    <dbReference type="NCBI Taxonomy" id="3145238"/>
    <lineage>
        <taxon>Bacteria</taxon>
        <taxon>Pseudomonadati</taxon>
        <taxon>Pseudomonadota</taxon>
        <taxon>Betaproteobacteria</taxon>
        <taxon>Burkholderiales</taxon>
        <taxon>Sphaerotilaceae</taxon>
        <taxon>Roseateles</taxon>
    </lineage>
</organism>
<evidence type="ECO:0000313" key="2">
    <source>
        <dbReference type="EMBL" id="MEO3690327.1"/>
    </source>
</evidence>
<dbReference type="Proteomes" id="UP001495147">
    <property type="component" value="Unassembled WGS sequence"/>
</dbReference>
<feature type="domain" description="Ice-binding protein C-terminal" evidence="1">
    <location>
        <begin position="167"/>
        <end position="190"/>
    </location>
</feature>
<evidence type="ECO:0000313" key="3">
    <source>
        <dbReference type="Proteomes" id="UP001495147"/>
    </source>
</evidence>
<dbReference type="RefSeq" id="WP_347703159.1">
    <property type="nucleotide sequence ID" value="NZ_JBDPZD010000001.1"/>
</dbReference>
<dbReference type="Pfam" id="PF07589">
    <property type="entry name" value="PEP-CTERM"/>
    <property type="match status" value="1"/>
</dbReference>
<accession>A0ABV0FWM8</accession>
<dbReference type="InterPro" id="IPR013424">
    <property type="entry name" value="Ice-binding_C"/>
</dbReference>